<dbReference type="SMART" id="SM00179">
    <property type="entry name" value="EGF_CA"/>
    <property type="match status" value="2"/>
</dbReference>
<proteinExistence type="predicted"/>
<keyword evidence="7" id="KW-1133">Transmembrane helix</keyword>
<evidence type="ECO:0000313" key="15">
    <source>
        <dbReference type="Proteomes" id="UP000749559"/>
    </source>
</evidence>
<dbReference type="EMBL" id="CAIIXF020000011">
    <property type="protein sequence ID" value="CAH1798294.1"/>
    <property type="molecule type" value="Genomic_DNA"/>
</dbReference>
<dbReference type="Pfam" id="PF01436">
    <property type="entry name" value="NHL"/>
    <property type="match status" value="1"/>
</dbReference>
<evidence type="ECO:0000256" key="9">
    <source>
        <dbReference type="ARBA" id="ARBA00023157"/>
    </source>
</evidence>
<comment type="caution">
    <text evidence="11">Lacks conserved residue(s) required for the propagation of feature annotation.</text>
</comment>
<dbReference type="AlphaFoldDB" id="A0A8S4PXF4"/>
<dbReference type="PROSITE" id="PS00022">
    <property type="entry name" value="EGF_1"/>
    <property type="match status" value="2"/>
</dbReference>
<evidence type="ECO:0000256" key="6">
    <source>
        <dbReference type="ARBA" id="ARBA00022837"/>
    </source>
</evidence>
<evidence type="ECO:0000313" key="14">
    <source>
        <dbReference type="EMBL" id="CAH1798294.1"/>
    </source>
</evidence>
<evidence type="ECO:0000256" key="3">
    <source>
        <dbReference type="ARBA" id="ARBA00022692"/>
    </source>
</evidence>
<keyword evidence="8" id="KW-0472">Membrane</keyword>
<dbReference type="Pfam" id="PF00008">
    <property type="entry name" value="EGF"/>
    <property type="match status" value="2"/>
</dbReference>
<keyword evidence="3" id="KW-0812">Transmembrane</keyword>
<evidence type="ECO:0000256" key="4">
    <source>
        <dbReference type="ARBA" id="ARBA00022729"/>
    </source>
</evidence>
<dbReference type="Proteomes" id="UP000749559">
    <property type="component" value="Unassembled WGS sequence"/>
</dbReference>
<dbReference type="GO" id="GO:0071944">
    <property type="term" value="C:cell periphery"/>
    <property type="evidence" value="ECO:0007669"/>
    <property type="project" value="UniProtKB-ARBA"/>
</dbReference>
<dbReference type="GO" id="GO:0007399">
    <property type="term" value="P:nervous system development"/>
    <property type="evidence" value="ECO:0007669"/>
    <property type="project" value="UniProtKB-ARBA"/>
</dbReference>
<accession>A0A8S4PXF4</accession>
<dbReference type="GO" id="GO:0005509">
    <property type="term" value="F:calcium ion binding"/>
    <property type="evidence" value="ECO:0007669"/>
    <property type="project" value="InterPro"/>
</dbReference>
<evidence type="ECO:0000256" key="5">
    <source>
        <dbReference type="ARBA" id="ARBA00022737"/>
    </source>
</evidence>
<dbReference type="InterPro" id="IPR001881">
    <property type="entry name" value="EGF-like_Ca-bd_dom"/>
</dbReference>
<gene>
    <name evidence="14" type="ORF">OFUS_LOCUS22451</name>
</gene>
<dbReference type="OrthoDB" id="430340at2759"/>
<dbReference type="InterPro" id="IPR000742">
    <property type="entry name" value="EGF"/>
</dbReference>
<comment type="caution">
    <text evidence="14">The sequence shown here is derived from an EMBL/GenBank/DDBJ whole genome shotgun (WGS) entry which is preliminary data.</text>
</comment>
<evidence type="ECO:0000259" key="13">
    <source>
        <dbReference type="PROSITE" id="PS50026"/>
    </source>
</evidence>
<dbReference type="PROSITE" id="PS01186">
    <property type="entry name" value="EGF_2"/>
    <property type="match status" value="2"/>
</dbReference>
<keyword evidence="5" id="KW-0677">Repeat</keyword>
<dbReference type="FunFam" id="2.10.25.10:FF:000247">
    <property type="entry name" value="Delta/notch like EGF repeat containing"/>
    <property type="match status" value="1"/>
</dbReference>
<dbReference type="SUPFAM" id="SSF63829">
    <property type="entry name" value="Calcium-dependent phosphotriesterase"/>
    <property type="match status" value="1"/>
</dbReference>
<protein>
    <recommendedName>
        <fullName evidence="13">EGF-like domain-containing protein</fullName>
    </recommendedName>
</protein>
<dbReference type="Gene3D" id="2.10.25.10">
    <property type="entry name" value="Laminin"/>
    <property type="match status" value="2"/>
</dbReference>
<dbReference type="GO" id="GO:0120025">
    <property type="term" value="C:plasma membrane bounded cell projection"/>
    <property type="evidence" value="ECO:0007669"/>
    <property type="project" value="UniProtKB-ARBA"/>
</dbReference>
<dbReference type="CDD" id="cd05819">
    <property type="entry name" value="NHL"/>
    <property type="match status" value="1"/>
</dbReference>
<dbReference type="InterPro" id="IPR001258">
    <property type="entry name" value="NHL_repeat"/>
</dbReference>
<organism evidence="14 15">
    <name type="scientific">Owenia fusiformis</name>
    <name type="common">Polychaete worm</name>
    <dbReference type="NCBI Taxonomy" id="6347"/>
    <lineage>
        <taxon>Eukaryota</taxon>
        <taxon>Metazoa</taxon>
        <taxon>Spiralia</taxon>
        <taxon>Lophotrochozoa</taxon>
        <taxon>Annelida</taxon>
        <taxon>Polychaeta</taxon>
        <taxon>Sedentaria</taxon>
        <taxon>Canalipalpata</taxon>
        <taxon>Sabellida</taxon>
        <taxon>Oweniida</taxon>
        <taxon>Oweniidae</taxon>
        <taxon>Owenia</taxon>
    </lineage>
</organism>
<dbReference type="PRINTS" id="PR00010">
    <property type="entry name" value="EGFBLOOD"/>
</dbReference>
<reference evidence="14" key="1">
    <citation type="submission" date="2022-03" db="EMBL/GenBank/DDBJ databases">
        <authorList>
            <person name="Martin C."/>
        </authorList>
    </citation>
    <scope>NUCLEOTIDE SEQUENCE</scope>
</reference>
<dbReference type="InterPro" id="IPR011042">
    <property type="entry name" value="6-blade_b-propeller_TolB-like"/>
</dbReference>
<keyword evidence="10" id="KW-0325">Glycoprotein</keyword>
<dbReference type="Gene3D" id="2.120.10.30">
    <property type="entry name" value="TolB, C-terminal domain"/>
    <property type="match status" value="1"/>
</dbReference>
<keyword evidence="4" id="KW-0732">Signal</keyword>
<sequence>MRVIKSLFMMLNVYEIYAGSTTCGRKFSLRQDSWEVKDTIKEEVSALAKDISKLITGVSTLTKIVSTMKSDIEANIVGIRRDIAAQVKTSTDKKNCDSTPCHNGGTCTEQGNGYTCKCKTGYTGINCETVADLHVDGCSFKSPCQNEGTCFGSVNGYTCKCKAGYTGANCQTGKAGKLKNKPIVAKRMKRHQIKDIAVTSSGNIALTGGPLTTNIYDKNYNAIKVIDKVFGYVAITTNDQLLFTDSTKTIYVYTAEGIPIRNITVKGSASVTRLRDITTLSTGQLAVIDATTERVYGVDPSNGDLSPITMPYSMNRPIYLTSNSKDVILVTDYYGDNIKGFDKLGNVVLTYGTRGSGAGQLMRPRGVCVDSNDYILVADNSNGRIQLLTPEGKFHSYLLAMNISDLNPFAVHINQVGDLLVGDAWGHLFAITYRE</sequence>
<feature type="domain" description="EGF-like" evidence="13">
    <location>
        <begin position="134"/>
        <end position="171"/>
    </location>
</feature>
<evidence type="ECO:0000256" key="12">
    <source>
        <dbReference type="PROSITE-ProRule" id="PRU00504"/>
    </source>
</evidence>
<keyword evidence="9 11" id="KW-1015">Disulfide bond</keyword>
<dbReference type="PANTHER" id="PTHR12916:SF4">
    <property type="entry name" value="UNINFLATABLE, ISOFORM C"/>
    <property type="match status" value="1"/>
</dbReference>
<feature type="disulfide bond" evidence="11">
    <location>
        <begin position="161"/>
        <end position="170"/>
    </location>
</feature>
<evidence type="ECO:0000256" key="7">
    <source>
        <dbReference type="ARBA" id="ARBA00022989"/>
    </source>
</evidence>
<feature type="disulfide bond" evidence="11">
    <location>
        <begin position="118"/>
        <end position="127"/>
    </location>
</feature>
<evidence type="ECO:0000256" key="11">
    <source>
        <dbReference type="PROSITE-ProRule" id="PRU00076"/>
    </source>
</evidence>
<dbReference type="SMART" id="SM00181">
    <property type="entry name" value="EGF"/>
    <property type="match status" value="2"/>
</dbReference>
<dbReference type="PROSITE" id="PS51125">
    <property type="entry name" value="NHL"/>
    <property type="match status" value="1"/>
</dbReference>
<feature type="repeat" description="NHL" evidence="12">
    <location>
        <begin position="352"/>
        <end position="391"/>
    </location>
</feature>
<dbReference type="PANTHER" id="PTHR12916">
    <property type="entry name" value="CYTOCHROME C OXIDASE POLYPEPTIDE VIC-2"/>
    <property type="match status" value="1"/>
</dbReference>
<dbReference type="GO" id="GO:0016020">
    <property type="term" value="C:membrane"/>
    <property type="evidence" value="ECO:0007669"/>
    <property type="project" value="UniProtKB-SubCell"/>
</dbReference>
<evidence type="ECO:0000256" key="8">
    <source>
        <dbReference type="ARBA" id="ARBA00023136"/>
    </source>
</evidence>
<evidence type="ECO:0000256" key="10">
    <source>
        <dbReference type="ARBA" id="ARBA00023180"/>
    </source>
</evidence>
<dbReference type="CDD" id="cd00054">
    <property type="entry name" value="EGF_CA"/>
    <property type="match status" value="2"/>
</dbReference>
<keyword evidence="6" id="KW-0106">Calcium</keyword>
<keyword evidence="15" id="KW-1185">Reference proteome</keyword>
<dbReference type="SUPFAM" id="SSF57196">
    <property type="entry name" value="EGF/Laminin"/>
    <property type="match status" value="2"/>
</dbReference>
<evidence type="ECO:0000256" key="1">
    <source>
        <dbReference type="ARBA" id="ARBA00004167"/>
    </source>
</evidence>
<name>A0A8S4PXF4_OWEFU</name>
<comment type="subcellular location">
    <subcellularLocation>
        <location evidence="1">Membrane</location>
        <topology evidence="1">Single-pass membrane protein</topology>
    </subcellularLocation>
</comment>
<evidence type="ECO:0000256" key="2">
    <source>
        <dbReference type="ARBA" id="ARBA00022536"/>
    </source>
</evidence>
<feature type="domain" description="EGF-like" evidence="13">
    <location>
        <begin position="92"/>
        <end position="128"/>
    </location>
</feature>
<keyword evidence="2 11" id="KW-0245">EGF-like domain</keyword>
<dbReference type="FunFam" id="2.10.25.10:FF:000004">
    <property type="entry name" value="Neurogenic locus notch 1"/>
    <property type="match status" value="1"/>
</dbReference>
<dbReference type="PROSITE" id="PS50026">
    <property type="entry name" value="EGF_3"/>
    <property type="match status" value="2"/>
</dbReference>